<dbReference type="EMBL" id="LR031878">
    <property type="protein sequence ID" value="VDD49673.1"/>
    <property type="molecule type" value="Genomic_DNA"/>
</dbReference>
<protein>
    <submittedName>
        <fullName evidence="1">Uncharacterized protein</fullName>
    </submittedName>
</protein>
<organism evidence="1">
    <name type="scientific">Brassica oleracea</name>
    <name type="common">Wild cabbage</name>
    <dbReference type="NCBI Taxonomy" id="3712"/>
    <lineage>
        <taxon>Eukaryota</taxon>
        <taxon>Viridiplantae</taxon>
        <taxon>Streptophyta</taxon>
        <taxon>Embryophyta</taxon>
        <taxon>Tracheophyta</taxon>
        <taxon>Spermatophyta</taxon>
        <taxon>Magnoliopsida</taxon>
        <taxon>eudicotyledons</taxon>
        <taxon>Gunneridae</taxon>
        <taxon>Pentapetalae</taxon>
        <taxon>rosids</taxon>
        <taxon>malvids</taxon>
        <taxon>Brassicales</taxon>
        <taxon>Brassicaceae</taxon>
        <taxon>Brassiceae</taxon>
        <taxon>Brassica</taxon>
    </lineage>
</organism>
<dbReference type="AlphaFoldDB" id="A0A3P6EWG5"/>
<gene>
    <name evidence="1" type="ORF">BOLC1T02062H</name>
</gene>
<proteinExistence type="predicted"/>
<reference evidence="1" key="1">
    <citation type="submission" date="2018-11" db="EMBL/GenBank/DDBJ databases">
        <authorList>
            <consortium name="Genoscope - CEA"/>
            <person name="William W."/>
        </authorList>
    </citation>
    <scope>NUCLEOTIDE SEQUENCE</scope>
</reference>
<sequence length="82" mass="8835">MALLPLGSDGGVRGVRRGICGGTTLIAGGDWFQGASVDEVVLQVHKVLLSDRKCHHLKLHRSGAHDHPLLHLRLQPLPPLLP</sequence>
<accession>A0A3P6EWG5</accession>
<evidence type="ECO:0000313" key="1">
    <source>
        <dbReference type="EMBL" id="VDD49673.1"/>
    </source>
</evidence>
<name>A0A3P6EWG5_BRAOL</name>